<dbReference type="EMBL" id="LGFU01000140">
    <property type="protein sequence ID" value="KUK45827.1"/>
    <property type="molecule type" value="Genomic_DNA"/>
</dbReference>
<keyword evidence="2 5" id="KW-0812">Transmembrane</keyword>
<comment type="subcellular location">
    <subcellularLocation>
        <location evidence="1">Membrane</location>
        <topology evidence="1">Multi-pass membrane protein</topology>
    </subcellularLocation>
</comment>
<dbReference type="GO" id="GO:0043953">
    <property type="term" value="P:protein transport by the Tat complex"/>
    <property type="evidence" value="ECO:0007669"/>
    <property type="project" value="TreeGrafter"/>
</dbReference>
<evidence type="ECO:0000256" key="3">
    <source>
        <dbReference type="ARBA" id="ARBA00022989"/>
    </source>
</evidence>
<dbReference type="GO" id="GO:0009977">
    <property type="term" value="F:proton motive force dependent protein transmembrane transporter activity"/>
    <property type="evidence" value="ECO:0007669"/>
    <property type="project" value="TreeGrafter"/>
</dbReference>
<reference evidence="6 7" key="1">
    <citation type="journal article" date="2015" name="MBio">
        <title>Genome-Resolved Metagenomic Analysis Reveals Roles for Candidate Phyla and Other Microbial Community Members in Biogeochemical Transformations in Oil Reservoirs.</title>
        <authorList>
            <person name="Hu P."/>
            <person name="Tom L."/>
            <person name="Singh A."/>
            <person name="Thomas B.C."/>
            <person name="Baker B.J."/>
            <person name="Piceno Y.M."/>
            <person name="Andersen G.L."/>
            <person name="Banfield J.F."/>
        </authorList>
    </citation>
    <scope>NUCLEOTIDE SEQUENCE [LARGE SCALE GENOMIC DNA]</scope>
    <source>
        <strain evidence="6">46_16</strain>
    </source>
</reference>
<dbReference type="NCBIfam" id="TIGR00945">
    <property type="entry name" value="tatC"/>
    <property type="match status" value="1"/>
</dbReference>
<proteinExistence type="predicted"/>
<dbReference type="AlphaFoldDB" id="A0A101FWY6"/>
<feature type="transmembrane region" description="Helical" evidence="5">
    <location>
        <begin position="21"/>
        <end position="39"/>
    </location>
</feature>
<dbReference type="PANTHER" id="PTHR30371:SF0">
    <property type="entry name" value="SEC-INDEPENDENT PROTEIN TRANSLOCASE PROTEIN TATC, CHLOROPLASTIC-RELATED"/>
    <property type="match status" value="1"/>
</dbReference>
<keyword evidence="4 5" id="KW-0472">Membrane</keyword>
<sequence length="183" mass="20640">MSEQSREMTIWGHLNELRKRLFYSVAALIVGVVIGFIFGDQLLEWVARPIGGLVNLLSIQVTENISVYFRVTMLAGFIIALPFILIQIMLFISPGLTTKERKWVLWAIPIATFLFLGGAVFAYLVMLPTALPFLVEFPGPDVLPKWKDYVNFVTNLIFWIGLSFETPLVMYLLAKLGIIDAKG</sequence>
<comment type="caution">
    <text evidence="6">The sequence shown here is derived from an EMBL/GenBank/DDBJ whole genome shotgun (WGS) entry which is preliminary data.</text>
</comment>
<evidence type="ECO:0000313" key="7">
    <source>
        <dbReference type="Proteomes" id="UP000064249"/>
    </source>
</evidence>
<dbReference type="PRINTS" id="PR01840">
    <property type="entry name" value="TATCFAMILY"/>
</dbReference>
<dbReference type="Pfam" id="PF00902">
    <property type="entry name" value="TatC"/>
    <property type="match status" value="1"/>
</dbReference>
<feature type="transmembrane region" description="Helical" evidence="5">
    <location>
        <begin position="104"/>
        <end position="129"/>
    </location>
</feature>
<evidence type="ECO:0000256" key="4">
    <source>
        <dbReference type="ARBA" id="ARBA00023136"/>
    </source>
</evidence>
<dbReference type="InterPro" id="IPR002033">
    <property type="entry name" value="TatC"/>
</dbReference>
<evidence type="ECO:0000256" key="1">
    <source>
        <dbReference type="ARBA" id="ARBA00004141"/>
    </source>
</evidence>
<gene>
    <name evidence="6" type="ORF">XD73_1297</name>
</gene>
<feature type="transmembrane region" description="Helical" evidence="5">
    <location>
        <begin position="149"/>
        <end position="174"/>
    </location>
</feature>
<accession>A0A101FWY6</accession>
<feature type="transmembrane region" description="Helical" evidence="5">
    <location>
        <begin position="67"/>
        <end position="92"/>
    </location>
</feature>
<evidence type="ECO:0000256" key="2">
    <source>
        <dbReference type="ARBA" id="ARBA00022692"/>
    </source>
</evidence>
<dbReference type="GO" id="GO:0033281">
    <property type="term" value="C:TAT protein transport complex"/>
    <property type="evidence" value="ECO:0007669"/>
    <property type="project" value="TreeGrafter"/>
</dbReference>
<dbReference type="GO" id="GO:0065002">
    <property type="term" value="P:intracellular protein transmembrane transport"/>
    <property type="evidence" value="ECO:0007669"/>
    <property type="project" value="TreeGrafter"/>
</dbReference>
<feature type="non-terminal residue" evidence="6">
    <location>
        <position position="183"/>
    </location>
</feature>
<dbReference type="PANTHER" id="PTHR30371">
    <property type="entry name" value="SEC-INDEPENDENT PROTEIN TRANSLOCASE PROTEIN TATC"/>
    <property type="match status" value="1"/>
</dbReference>
<evidence type="ECO:0000313" key="6">
    <source>
        <dbReference type="EMBL" id="KUK45827.1"/>
    </source>
</evidence>
<dbReference type="Proteomes" id="UP000064249">
    <property type="component" value="Unassembled WGS sequence"/>
</dbReference>
<keyword evidence="3 5" id="KW-1133">Transmembrane helix</keyword>
<protein>
    <submittedName>
        <fullName evidence="6">Sec-independent protein translocase protein TatC</fullName>
    </submittedName>
</protein>
<evidence type="ECO:0000256" key="5">
    <source>
        <dbReference type="SAM" id="Phobius"/>
    </source>
</evidence>
<organism evidence="6 7">
    <name type="scientific">Anaerolinea thermophila</name>
    <dbReference type="NCBI Taxonomy" id="167964"/>
    <lineage>
        <taxon>Bacteria</taxon>
        <taxon>Bacillati</taxon>
        <taxon>Chloroflexota</taxon>
        <taxon>Anaerolineae</taxon>
        <taxon>Anaerolineales</taxon>
        <taxon>Anaerolineaceae</taxon>
        <taxon>Anaerolinea</taxon>
    </lineage>
</organism>
<name>A0A101FWY6_9CHLR</name>